<dbReference type="AlphaFoldDB" id="A0AAE4GA83"/>
<keyword evidence="1" id="KW-0067">ATP-binding</keyword>
<protein>
    <submittedName>
        <fullName evidence="1">ATP-binding protein</fullName>
    </submittedName>
</protein>
<dbReference type="Pfam" id="PF13589">
    <property type="entry name" value="HATPase_c_3"/>
    <property type="match status" value="1"/>
</dbReference>
<comment type="caution">
    <text evidence="1">The sequence shown here is derived from an EMBL/GenBank/DDBJ whole genome shotgun (WGS) entry which is preliminary data.</text>
</comment>
<dbReference type="GO" id="GO:0005524">
    <property type="term" value="F:ATP binding"/>
    <property type="evidence" value="ECO:0007669"/>
    <property type="project" value="UniProtKB-KW"/>
</dbReference>
<accession>A0AAE4GA83</accession>
<proteinExistence type="predicted"/>
<dbReference type="RefSeq" id="WP_284076916.1">
    <property type="nucleotide sequence ID" value="NZ_JAVLSM010000007.1"/>
</dbReference>
<dbReference type="EMBL" id="JAVRAA010000005">
    <property type="protein sequence ID" value="MDT0337449.1"/>
    <property type="molecule type" value="Genomic_DNA"/>
</dbReference>
<organism evidence="1">
    <name type="scientific">Herbaspirillum huttiense subsp. nephrolepidis</name>
    <dbReference type="NCBI Taxonomy" id="3075126"/>
    <lineage>
        <taxon>Bacteria</taxon>
        <taxon>Pseudomonadati</taxon>
        <taxon>Pseudomonadota</taxon>
        <taxon>Betaproteobacteria</taxon>
        <taxon>Burkholderiales</taxon>
        <taxon>Oxalobacteraceae</taxon>
        <taxon>Herbaspirillum</taxon>
    </lineage>
</organism>
<reference evidence="1" key="1">
    <citation type="submission" date="2023-02" db="EMBL/GenBank/DDBJ databases">
        <title>Description of Herbaspirillum huttiense subsp. nephrolepsisexaltata and Herbaspirillum huttiense subsp. lycopersicon.</title>
        <authorList>
            <person name="Poudel M."/>
            <person name="Sharma A."/>
            <person name="Goss E."/>
            <person name="Tapia J.H."/>
            <person name="Harmon C.M."/>
            <person name="Jones J.B."/>
        </authorList>
    </citation>
    <scope>NUCLEOTIDE SEQUENCE</scope>
    <source>
        <strain evidence="1">NC40101</strain>
    </source>
</reference>
<dbReference type="InterPro" id="IPR036890">
    <property type="entry name" value="HATPase_C_sf"/>
</dbReference>
<keyword evidence="1" id="KW-0547">Nucleotide-binding</keyword>
<evidence type="ECO:0000313" key="1">
    <source>
        <dbReference type="EMBL" id="MDT0337449.1"/>
    </source>
</evidence>
<gene>
    <name evidence="1" type="ORF">RJN63_11465</name>
</gene>
<sequence>METAVDKSPQGENRSFRMHPALLWSVIQSQAGTPEKALLEAVMNAVDAGATFCEVKVDELGYSVRDDGRGFQSRNEIEDFFETFGTPHKEGDAAYGRFRMGRGQLFAFSTTVWRSNTFSMMVDIKNRGLSYDLLSNVDPIDGCTVVGTWYERIDLTEVIRIAHDLSQLAQWMQITVLVNGKRINKDPADGVWSVETEDAYIATKSAGGLAVYNLGALVRVYPPHQFGLSGTIVSKHRLQVNFARNDILLSECQVWKRIRRELDKMCGKLIKKKSLYEYERDAIAHRFARGEISYAEIASIGLVKDVSGNKRSLRDLAAAEKLCLAPDEKDWTIGERVMNQKLAFVINSQTLHRFNVETPQELLELLQLRTNVSAEDHHRIETLQAARAQLDRQLVSMRDANPKVSSNKSEEYQRLVGELNRLYLEAEKIKDAYPYRGAFDRVRVVDLGAVSSHINDRYELLEEAVLSDHQKAMLKALQRASEAIVRQINARRYKRLSKEEKQAVRTLPFGRKPSYASAERRMIVGRSDVAQAWTDGESFIAVDIGVISEVIRGERSVSALAALMMHEYCHEEPDIGGHVHSPDFYELFHEYMCEGWVMELARYFLLKGYAKAIAELGRKPNAILAREIRADSKSMGDMYEKLERLEQ</sequence>
<dbReference type="SUPFAM" id="SSF55874">
    <property type="entry name" value="ATPase domain of HSP90 chaperone/DNA topoisomerase II/histidine kinase"/>
    <property type="match status" value="1"/>
</dbReference>
<name>A0AAE4GA83_9BURK</name>
<dbReference type="Gene3D" id="3.30.565.10">
    <property type="entry name" value="Histidine kinase-like ATPase, C-terminal domain"/>
    <property type="match status" value="1"/>
</dbReference>